<keyword evidence="2" id="KW-1133">Transmembrane helix</keyword>
<evidence type="ECO:0000256" key="2">
    <source>
        <dbReference type="SAM" id="Phobius"/>
    </source>
</evidence>
<evidence type="ECO:0000313" key="3">
    <source>
        <dbReference type="EMBL" id="EHH52532.1"/>
    </source>
</evidence>
<sequence>MGPKPLLLDLDYTGAVMVTSCVQMLVGFSGLIGFLMGFIGPLAIAPTISRVALPLFDSAGNNARIHWGISAMYCFVLRLCNDELWPLGSPRE</sequence>
<gene>
    <name evidence="3" type="ORF">EGM_12986</name>
</gene>
<feature type="transmembrane region" description="Helical" evidence="2">
    <location>
        <begin position="12"/>
        <end position="40"/>
    </location>
</feature>
<dbReference type="Proteomes" id="UP000009130">
    <property type="component" value="Chromosome 3"/>
</dbReference>
<name>G7P0W3_MACFA</name>
<keyword evidence="2" id="KW-0812">Transmembrane</keyword>
<accession>G7P0W3</accession>
<proteinExistence type="inferred from homology"/>
<feature type="non-terminal residue" evidence="3">
    <location>
        <position position="92"/>
    </location>
</feature>
<protein>
    <submittedName>
        <fullName evidence="3">Uncharacterized protein</fullName>
    </submittedName>
</protein>
<organism>
    <name type="scientific">Macaca fascicularis</name>
    <name type="common">Crab-eating macaque</name>
    <name type="synonym">Cynomolgus monkey</name>
    <dbReference type="NCBI Taxonomy" id="9541"/>
    <lineage>
        <taxon>Eukaryota</taxon>
        <taxon>Metazoa</taxon>
        <taxon>Chordata</taxon>
        <taxon>Craniata</taxon>
        <taxon>Vertebrata</taxon>
        <taxon>Euteleostomi</taxon>
        <taxon>Mammalia</taxon>
        <taxon>Eutheria</taxon>
        <taxon>Euarchontoglires</taxon>
        <taxon>Primates</taxon>
        <taxon>Haplorrhini</taxon>
        <taxon>Catarrhini</taxon>
        <taxon>Cercopithecidae</taxon>
        <taxon>Cercopithecinae</taxon>
        <taxon>Macaca</taxon>
    </lineage>
</organism>
<dbReference type="EMBL" id="CM001278">
    <property type="protein sequence ID" value="EHH52532.1"/>
    <property type="molecule type" value="Genomic_DNA"/>
</dbReference>
<keyword evidence="2" id="KW-0472">Membrane</keyword>
<dbReference type="PANTHER" id="PTHR11119">
    <property type="entry name" value="XANTHINE-URACIL / VITAMIN C PERMEASE FAMILY MEMBER"/>
    <property type="match status" value="1"/>
</dbReference>
<dbReference type="AlphaFoldDB" id="G7P0W3"/>
<reference evidence="3" key="1">
    <citation type="journal article" date="2011" name="Nat. Biotechnol.">
        <title>Genome sequencing and comparison of two nonhuman primate animal models, the cynomolgus and Chinese rhesus macaques.</title>
        <authorList>
            <person name="Yan G."/>
            <person name="Zhang G."/>
            <person name="Fang X."/>
            <person name="Zhang Y."/>
            <person name="Li C."/>
            <person name="Ling F."/>
            <person name="Cooper D.N."/>
            <person name="Li Q."/>
            <person name="Li Y."/>
            <person name="van Gool A.J."/>
            <person name="Du H."/>
            <person name="Chen J."/>
            <person name="Chen R."/>
            <person name="Zhang P."/>
            <person name="Huang Z."/>
            <person name="Thompson J.R."/>
            <person name="Meng Y."/>
            <person name="Bai Y."/>
            <person name="Wang J."/>
            <person name="Zhuo M."/>
            <person name="Wang T."/>
            <person name="Huang Y."/>
            <person name="Wei L."/>
            <person name="Li J."/>
            <person name="Wang Z."/>
            <person name="Hu H."/>
            <person name="Yang P."/>
            <person name="Le L."/>
            <person name="Stenson P.D."/>
            <person name="Li B."/>
            <person name="Liu X."/>
            <person name="Ball E.V."/>
            <person name="An N."/>
            <person name="Huang Q."/>
            <person name="Zhang Y."/>
            <person name="Fan W."/>
            <person name="Zhang X."/>
            <person name="Li Y."/>
            <person name="Wang W."/>
            <person name="Katze M.G."/>
            <person name="Su B."/>
            <person name="Nielsen R."/>
            <person name="Yang H."/>
            <person name="Wang J."/>
            <person name="Wang X."/>
            <person name="Wang J."/>
        </authorList>
    </citation>
    <scope>NUCLEOTIDE SEQUENCE [LARGE SCALE GENOMIC DNA]</scope>
    <source>
        <strain evidence="3">CE-4</strain>
    </source>
</reference>
<comment type="similarity">
    <text evidence="1">Belongs to the nucleobase:cation symporter-2 (NCS2) (TC 2.A.40) family.</text>
</comment>
<evidence type="ECO:0000256" key="1">
    <source>
        <dbReference type="ARBA" id="ARBA00008821"/>
    </source>
</evidence>